<keyword evidence="3" id="KW-1185">Reference proteome</keyword>
<protein>
    <recommendedName>
        <fullName evidence="4">Glycosyltransferase RgtA/B/C/D-like domain-containing protein</fullName>
    </recommendedName>
</protein>
<gene>
    <name evidence="2" type="ORF">EKN06_13740</name>
</gene>
<keyword evidence="1" id="KW-0472">Membrane</keyword>
<sequence length="357" mass="39602">MFVREFVEKHSVWLARLLLIVCIGFVAWWLQGFGATMPGAKAAPPEFTDRKLYQLIIERVSAGDSYYHAAAMAHRTHGYPLIPWVTVRPPTLTYVVAWLGDGGSASLMRALVGASMIAWPIALDRAGYRPIEVLLSAIAVLAGGFIAFYDHFYFHEMWSGAFLSLAFALYRPNRALAAVVLAVIACAFREFAILAVGAGFFWAFLDKRRAEATQWFVGVVIVAAFYAWHAFQVVAFRMDGDVVSQGWSGMIGTLQALYSVVSNSIYRAPGIAVGGTLLILSLFGWLAARDRAWIVASFALAWIAIIALFSRTENYYWSQVLLPWLPIGLILAPRAAFLALRRGQGAKPRRRHVHRVS</sequence>
<accession>A0A437GUS6</accession>
<feature type="transmembrane region" description="Helical" evidence="1">
    <location>
        <begin position="292"/>
        <end position="309"/>
    </location>
</feature>
<evidence type="ECO:0000313" key="2">
    <source>
        <dbReference type="EMBL" id="RVQ65296.1"/>
    </source>
</evidence>
<feature type="transmembrane region" description="Helical" evidence="1">
    <location>
        <begin position="175"/>
        <end position="205"/>
    </location>
</feature>
<dbReference type="RefSeq" id="WP_127613497.1">
    <property type="nucleotide sequence ID" value="NZ_RXOL01000008.1"/>
</dbReference>
<dbReference type="AlphaFoldDB" id="A0A437GUS6"/>
<dbReference type="Proteomes" id="UP000283003">
    <property type="component" value="Unassembled WGS sequence"/>
</dbReference>
<dbReference type="OrthoDB" id="8266279at2"/>
<organism evidence="2 3">
    <name type="scientific">Croceicoccus ponticola</name>
    <dbReference type="NCBI Taxonomy" id="2217664"/>
    <lineage>
        <taxon>Bacteria</taxon>
        <taxon>Pseudomonadati</taxon>
        <taxon>Pseudomonadota</taxon>
        <taxon>Alphaproteobacteria</taxon>
        <taxon>Sphingomonadales</taxon>
        <taxon>Erythrobacteraceae</taxon>
        <taxon>Croceicoccus</taxon>
    </lineage>
</organism>
<feature type="transmembrane region" description="Helical" evidence="1">
    <location>
        <begin position="265"/>
        <end position="285"/>
    </location>
</feature>
<proteinExistence type="predicted"/>
<feature type="transmembrane region" description="Helical" evidence="1">
    <location>
        <begin position="212"/>
        <end position="231"/>
    </location>
</feature>
<name>A0A437GUS6_9SPHN</name>
<evidence type="ECO:0008006" key="4">
    <source>
        <dbReference type="Google" id="ProtNLM"/>
    </source>
</evidence>
<feature type="transmembrane region" description="Helical" evidence="1">
    <location>
        <begin position="12"/>
        <end position="30"/>
    </location>
</feature>
<keyword evidence="1" id="KW-0812">Transmembrane</keyword>
<feature type="transmembrane region" description="Helical" evidence="1">
    <location>
        <begin position="321"/>
        <end position="340"/>
    </location>
</feature>
<feature type="transmembrane region" description="Helical" evidence="1">
    <location>
        <begin position="95"/>
        <end position="121"/>
    </location>
</feature>
<keyword evidence="1" id="KW-1133">Transmembrane helix</keyword>
<evidence type="ECO:0000256" key="1">
    <source>
        <dbReference type="SAM" id="Phobius"/>
    </source>
</evidence>
<feature type="transmembrane region" description="Helical" evidence="1">
    <location>
        <begin position="133"/>
        <end position="155"/>
    </location>
</feature>
<evidence type="ECO:0000313" key="3">
    <source>
        <dbReference type="Proteomes" id="UP000283003"/>
    </source>
</evidence>
<comment type="caution">
    <text evidence="2">The sequence shown here is derived from an EMBL/GenBank/DDBJ whole genome shotgun (WGS) entry which is preliminary data.</text>
</comment>
<dbReference type="EMBL" id="RXOL01000008">
    <property type="protein sequence ID" value="RVQ65296.1"/>
    <property type="molecule type" value="Genomic_DNA"/>
</dbReference>
<reference evidence="2 3" key="1">
    <citation type="submission" date="2018-12" db="EMBL/GenBank/DDBJ databases">
        <title>Croceicoccus ponticola sp. nov., a lipolytic bacterium isolated from seawater.</title>
        <authorList>
            <person name="Yoon J.-H."/>
        </authorList>
    </citation>
    <scope>NUCLEOTIDE SEQUENCE [LARGE SCALE GENOMIC DNA]</scope>
    <source>
        <strain evidence="2 3">GM-16</strain>
    </source>
</reference>